<dbReference type="CDD" id="cd04335">
    <property type="entry name" value="PrdX_deacylase"/>
    <property type="match status" value="1"/>
</dbReference>
<dbReference type="InterPro" id="IPR040285">
    <property type="entry name" value="ProX/PRXD1"/>
</dbReference>
<reference evidence="3" key="1">
    <citation type="submission" date="2018-05" db="EMBL/GenBank/DDBJ databases">
        <authorList>
            <person name="Lanie J.A."/>
            <person name="Ng W.-L."/>
            <person name="Kazmierczak K.M."/>
            <person name="Andrzejewski T.M."/>
            <person name="Davidsen T.M."/>
            <person name="Wayne K.J."/>
            <person name="Tettelin H."/>
            <person name="Glass J.I."/>
            <person name="Rusch D."/>
            <person name="Podicherti R."/>
            <person name="Tsui H.-C.T."/>
            <person name="Winkler M.E."/>
        </authorList>
    </citation>
    <scope>NUCLEOTIDE SEQUENCE</scope>
</reference>
<name>A0A382I8R0_9ZZZZ</name>
<dbReference type="Pfam" id="PF04073">
    <property type="entry name" value="tRNA_edit"/>
    <property type="match status" value="1"/>
</dbReference>
<evidence type="ECO:0000256" key="1">
    <source>
        <dbReference type="ARBA" id="ARBA00010201"/>
    </source>
</evidence>
<sequence>MLVSPGVMDPEPQPDTGPLFDFLKQNGIDFLRRDHPPVYTVEESKKLDLGLRGGATKNLFLRDKKGKRHFLFSVEQGKQVDLKRVPLLIDSTNFSFGSPDRLRKHLGILPGAVSLLALINDPEGNVEVLIDEDLWGEDEILCHPLINTSTLALSRENLKHFIHQTGHQFRLVQVPQLNPGQE</sequence>
<dbReference type="InterPro" id="IPR036754">
    <property type="entry name" value="YbaK/aa-tRNA-synt-asso_dom_sf"/>
</dbReference>
<accession>A0A382I8R0</accession>
<dbReference type="PANTHER" id="PTHR31423">
    <property type="entry name" value="YBAK DOMAIN-CONTAINING PROTEIN"/>
    <property type="match status" value="1"/>
</dbReference>
<feature type="domain" description="YbaK/aminoacyl-tRNA synthetase-associated" evidence="2">
    <location>
        <begin position="35"/>
        <end position="159"/>
    </location>
</feature>
<dbReference type="Gene3D" id="3.90.960.10">
    <property type="entry name" value="YbaK/aminoacyl-tRNA synthetase-associated domain"/>
    <property type="match status" value="1"/>
</dbReference>
<dbReference type="EMBL" id="UINC01065695">
    <property type="protein sequence ID" value="SVB95629.1"/>
    <property type="molecule type" value="Genomic_DNA"/>
</dbReference>
<protein>
    <recommendedName>
        <fullName evidence="2">YbaK/aminoacyl-tRNA synthetase-associated domain-containing protein</fullName>
    </recommendedName>
</protein>
<proteinExistence type="inferred from homology"/>
<evidence type="ECO:0000313" key="3">
    <source>
        <dbReference type="EMBL" id="SVB95629.1"/>
    </source>
</evidence>
<evidence type="ECO:0000259" key="2">
    <source>
        <dbReference type="Pfam" id="PF04073"/>
    </source>
</evidence>
<dbReference type="PANTHER" id="PTHR31423:SF3">
    <property type="entry name" value="PROLYL-TRNA SYNTHETASE ASSOCIATED DOMAIN-CONTAINING PROTEIN 1-RELATED"/>
    <property type="match status" value="1"/>
</dbReference>
<dbReference type="AlphaFoldDB" id="A0A382I8R0"/>
<comment type="similarity">
    <text evidence="1">Belongs to the PRORSD1 family.</text>
</comment>
<dbReference type="InterPro" id="IPR007214">
    <property type="entry name" value="YbaK/aa-tRNA-synth-assoc-dom"/>
</dbReference>
<gene>
    <name evidence="3" type="ORF">METZ01_LOCUS248483</name>
</gene>
<dbReference type="GO" id="GO:0002161">
    <property type="term" value="F:aminoacyl-tRNA deacylase activity"/>
    <property type="evidence" value="ECO:0007669"/>
    <property type="project" value="InterPro"/>
</dbReference>
<dbReference type="SUPFAM" id="SSF55826">
    <property type="entry name" value="YbaK/ProRS associated domain"/>
    <property type="match status" value="1"/>
</dbReference>
<organism evidence="3">
    <name type="scientific">marine metagenome</name>
    <dbReference type="NCBI Taxonomy" id="408172"/>
    <lineage>
        <taxon>unclassified sequences</taxon>
        <taxon>metagenomes</taxon>
        <taxon>ecological metagenomes</taxon>
    </lineage>
</organism>